<evidence type="ECO:0000313" key="3">
    <source>
        <dbReference type="Proteomes" id="UP000187209"/>
    </source>
</evidence>
<dbReference type="PANTHER" id="PTHR10476">
    <property type="entry name" value="CHARGED MULTIVESICULAR BODY PROTEIN"/>
    <property type="match status" value="1"/>
</dbReference>
<gene>
    <name evidence="2" type="ORF">SteCoe_81</name>
</gene>
<dbReference type="Pfam" id="PF03357">
    <property type="entry name" value="Snf7"/>
    <property type="match status" value="1"/>
</dbReference>
<proteinExistence type="predicted"/>
<dbReference type="AlphaFoldDB" id="A0A1R2D517"/>
<feature type="compositionally biased region" description="Basic and acidic residues" evidence="1">
    <location>
        <begin position="188"/>
        <end position="198"/>
    </location>
</feature>
<dbReference type="Gene3D" id="6.10.140.1230">
    <property type="match status" value="1"/>
</dbReference>
<feature type="region of interest" description="Disordered" evidence="1">
    <location>
        <begin position="179"/>
        <end position="198"/>
    </location>
</feature>
<organism evidence="2 3">
    <name type="scientific">Stentor coeruleus</name>
    <dbReference type="NCBI Taxonomy" id="5963"/>
    <lineage>
        <taxon>Eukaryota</taxon>
        <taxon>Sar</taxon>
        <taxon>Alveolata</taxon>
        <taxon>Ciliophora</taxon>
        <taxon>Postciliodesmatophora</taxon>
        <taxon>Heterotrichea</taxon>
        <taxon>Heterotrichida</taxon>
        <taxon>Stentoridae</taxon>
        <taxon>Stentor</taxon>
    </lineage>
</organism>
<accession>A0A1R2D517</accession>
<dbReference type="Proteomes" id="UP000187209">
    <property type="component" value="Unassembled WGS sequence"/>
</dbReference>
<dbReference type="InterPro" id="IPR005024">
    <property type="entry name" value="Snf7_fam"/>
</dbReference>
<dbReference type="OrthoDB" id="306935at2759"/>
<sequence>MGGVSSAQQLEDTIFDMRLSSKQLVKESQRCEREERQEKEKAKKSLEKGLIDIARIHAENAIRKKNDSLNYIRLSSKMDAVASRIQSAARTENMTNNFSKVIPQMNRVLKNMKLENISQTMTDFEKCFEDLDVASGYINESLNQSTSVSAPKEQVDGLLGEIASENNIKMSEELLSPMSGFSVPGSVEENKSNMERHH</sequence>
<comment type="caution">
    <text evidence="2">The sequence shown here is derived from an EMBL/GenBank/DDBJ whole genome shotgun (WGS) entry which is preliminary data.</text>
</comment>
<evidence type="ECO:0000256" key="1">
    <source>
        <dbReference type="SAM" id="MobiDB-lite"/>
    </source>
</evidence>
<keyword evidence="3" id="KW-1185">Reference proteome</keyword>
<evidence type="ECO:0008006" key="4">
    <source>
        <dbReference type="Google" id="ProtNLM"/>
    </source>
</evidence>
<reference evidence="2 3" key="1">
    <citation type="submission" date="2016-11" db="EMBL/GenBank/DDBJ databases">
        <title>The macronuclear genome of Stentor coeruleus: a giant cell with tiny introns.</title>
        <authorList>
            <person name="Slabodnick M."/>
            <person name="Ruby J.G."/>
            <person name="Reiff S.B."/>
            <person name="Swart E.C."/>
            <person name="Gosai S."/>
            <person name="Prabakaran S."/>
            <person name="Witkowska E."/>
            <person name="Larue G.E."/>
            <person name="Fisher S."/>
            <person name="Freeman R.M."/>
            <person name="Gunawardena J."/>
            <person name="Chu W."/>
            <person name="Stover N.A."/>
            <person name="Gregory B.D."/>
            <person name="Nowacki M."/>
            <person name="Derisi J."/>
            <person name="Roy S.W."/>
            <person name="Marshall W.F."/>
            <person name="Sood P."/>
        </authorList>
    </citation>
    <scope>NUCLEOTIDE SEQUENCE [LARGE SCALE GENOMIC DNA]</scope>
    <source>
        <strain evidence="2">WM001</strain>
    </source>
</reference>
<evidence type="ECO:0000313" key="2">
    <source>
        <dbReference type="EMBL" id="OMJ96343.1"/>
    </source>
</evidence>
<dbReference type="EMBL" id="MPUH01000001">
    <property type="protein sequence ID" value="OMJ96343.1"/>
    <property type="molecule type" value="Genomic_DNA"/>
</dbReference>
<name>A0A1R2D517_9CILI</name>
<dbReference type="GO" id="GO:0007034">
    <property type="term" value="P:vacuolar transport"/>
    <property type="evidence" value="ECO:0007669"/>
    <property type="project" value="InterPro"/>
</dbReference>
<protein>
    <recommendedName>
        <fullName evidence="4">Charged multivesicular body protein 1a</fullName>
    </recommendedName>
</protein>